<dbReference type="InterPro" id="IPR023393">
    <property type="entry name" value="START-like_dom_sf"/>
</dbReference>
<sequence length="162" mass="18323">MNGLFYRGPSLEKLHTDYALRGRIDEKAPVVSTSSVVVNAPVDRVWEVMSDLRGWPAWYPQYRVLDLTETAPGAFFRWQLGSMKITSRFAVIDPGRELTWTGVVFGFKAVDRHLLEPLDDARTRVTMSESLAGPFASVLYGSDKLREGHERYLSALKTEAEK</sequence>
<dbReference type="EMBL" id="BLAE01000004">
    <property type="protein sequence ID" value="GES06914.1"/>
    <property type="molecule type" value="Genomic_DNA"/>
</dbReference>
<dbReference type="Proteomes" id="UP000331127">
    <property type="component" value="Unassembled WGS sequence"/>
</dbReference>
<dbReference type="CDD" id="cd07822">
    <property type="entry name" value="SRPBCC_4"/>
    <property type="match status" value="1"/>
</dbReference>
<name>A0A5M3WDA9_9ACTN</name>
<dbReference type="Pfam" id="PF10604">
    <property type="entry name" value="Polyketide_cyc2"/>
    <property type="match status" value="1"/>
</dbReference>
<dbReference type="RefSeq" id="WP_155352626.1">
    <property type="nucleotide sequence ID" value="NZ_BAAAHL010000029.1"/>
</dbReference>
<dbReference type="OrthoDB" id="156693at2"/>
<evidence type="ECO:0000313" key="1">
    <source>
        <dbReference type="EMBL" id="GES06914.1"/>
    </source>
</evidence>
<dbReference type="InterPro" id="IPR019587">
    <property type="entry name" value="Polyketide_cyclase/dehydratase"/>
</dbReference>
<dbReference type="Gene3D" id="3.30.530.20">
    <property type="match status" value="1"/>
</dbReference>
<accession>A0A5M3WDA9</accession>
<evidence type="ECO:0008006" key="3">
    <source>
        <dbReference type="Google" id="ProtNLM"/>
    </source>
</evidence>
<proteinExistence type="predicted"/>
<reference evidence="1 2" key="1">
    <citation type="submission" date="2019-10" db="EMBL/GenBank/DDBJ databases">
        <title>Whole genome shotgun sequence of Acrocarpospora macrocephala NBRC 16266.</title>
        <authorList>
            <person name="Ichikawa N."/>
            <person name="Kimura A."/>
            <person name="Kitahashi Y."/>
            <person name="Komaki H."/>
            <person name="Oguchi A."/>
        </authorList>
    </citation>
    <scope>NUCLEOTIDE SEQUENCE [LARGE SCALE GENOMIC DNA]</scope>
    <source>
        <strain evidence="1 2">NBRC 16266</strain>
    </source>
</reference>
<gene>
    <name evidence="1" type="ORF">Amac_005090</name>
</gene>
<keyword evidence="2" id="KW-1185">Reference proteome</keyword>
<organism evidence="1 2">
    <name type="scientific">Acrocarpospora macrocephala</name>
    <dbReference type="NCBI Taxonomy" id="150177"/>
    <lineage>
        <taxon>Bacteria</taxon>
        <taxon>Bacillati</taxon>
        <taxon>Actinomycetota</taxon>
        <taxon>Actinomycetes</taxon>
        <taxon>Streptosporangiales</taxon>
        <taxon>Streptosporangiaceae</taxon>
        <taxon>Acrocarpospora</taxon>
    </lineage>
</organism>
<dbReference type="AlphaFoldDB" id="A0A5M3WDA9"/>
<evidence type="ECO:0000313" key="2">
    <source>
        <dbReference type="Proteomes" id="UP000331127"/>
    </source>
</evidence>
<comment type="caution">
    <text evidence="1">The sequence shown here is derived from an EMBL/GenBank/DDBJ whole genome shotgun (WGS) entry which is preliminary data.</text>
</comment>
<dbReference type="SUPFAM" id="SSF55961">
    <property type="entry name" value="Bet v1-like"/>
    <property type="match status" value="1"/>
</dbReference>
<protein>
    <recommendedName>
        <fullName evidence="3">Polyketide cyclase</fullName>
    </recommendedName>
</protein>